<feature type="transmembrane region" description="Helical" evidence="17">
    <location>
        <begin position="572"/>
        <end position="592"/>
    </location>
</feature>
<keyword evidence="4 15" id="KW-0813">Transport</keyword>
<evidence type="ECO:0000313" key="21">
    <source>
        <dbReference type="Proteomes" id="UP001153555"/>
    </source>
</evidence>
<dbReference type="PANTHER" id="PTHR34836">
    <property type="entry name" value="OS06G0188250 PROTEIN"/>
    <property type="match status" value="1"/>
</dbReference>
<comment type="subcellular location">
    <subcellularLocation>
        <location evidence="1">Membrane</location>
        <topology evidence="1">Multi-pass membrane protein</topology>
    </subcellularLocation>
</comment>
<keyword evidence="10 15" id="KW-0675">Receptor</keyword>
<accession>A0A9N7MQD7</accession>
<organism evidence="20 21">
    <name type="scientific">Striga hermonthica</name>
    <name type="common">Purple witchweed</name>
    <name type="synonym">Buchnera hermonthica</name>
    <dbReference type="NCBI Taxonomy" id="68872"/>
    <lineage>
        <taxon>Eukaryota</taxon>
        <taxon>Viridiplantae</taxon>
        <taxon>Streptophyta</taxon>
        <taxon>Embryophyta</taxon>
        <taxon>Tracheophyta</taxon>
        <taxon>Spermatophyta</taxon>
        <taxon>Magnoliopsida</taxon>
        <taxon>eudicotyledons</taxon>
        <taxon>Gunneridae</taxon>
        <taxon>Pentapetalae</taxon>
        <taxon>asterids</taxon>
        <taxon>lamiids</taxon>
        <taxon>Lamiales</taxon>
        <taxon>Orobanchaceae</taxon>
        <taxon>Buchnereae</taxon>
        <taxon>Striga</taxon>
    </lineage>
</organism>
<keyword evidence="5 17" id="KW-0812">Transmembrane</keyword>
<dbReference type="GO" id="GO:0016020">
    <property type="term" value="C:membrane"/>
    <property type="evidence" value="ECO:0007669"/>
    <property type="project" value="UniProtKB-SubCell"/>
</dbReference>
<dbReference type="InterPro" id="IPR017103">
    <property type="entry name" value="Iontropic_Glu_rcpt_pln"/>
</dbReference>
<sequence length="883" mass="97271">MSNLAVTFILLFLDNPIAWIDAAVTLLKDAEVDAIIGPQSSEQASFLTGLADRAKVPVISFSATSPSLHPKSSSYFVRTAVDDSSQVEAIAAIVKHFNWAQVVLVHEDSYYGNSIIPYLCAAFSDINARVSHRIISIDPSLPINDVLLWKMKTMRTRIFVAHMSTSLASEFFPRAKRVGIMDEGYAWIVTRGVVDLLHSAGPNNIVQSMHGVLGVKPLIPRSNKLDSISARWKTNFFNESNSEFLRTELISLYGIWAYDTMWALAMAAERVGVREPPCSSSLDFPEAFGGIKTSQTGPKLLEAMSRVVFEGVGGKFHLVDGELPAFSSFQIVNVDGTSGVREVGIWRPGSGLKLKSIIFPGDSTVTPESLKAVTVSGRKLRIGVPVKPGFTELIKVKSDVASNVSIITGCYVEIFDAVMAALPYNVPYEYIPFQKPDGSSAGSYDEIAYQVFLKNFDAAVGDITITYKRLRYVDFSLPFTGGGGGGVFIIVPIKYDHSDGKLFFLKPFTKELWLTTIALFIFTGGAIWILEHRFNKAYRGPPNQHAGMIFYFPFMGLVFAQRERIVNNFARLVVVVWMFVVLILNSTYTASLSARLNVQRRKPAITGVTQLITKGDYVGCHKGSFIVDLLQDMGFDKLKIKTYEHAVDSEKALSKGSKKGGISALFSVMPYTKLFMSNFCDKYTTIGPIYPTEGFSYVFPKGSPLVPDISRAVIKLIESGRIPDIERKWTVNNNKECNEQDVDETVSIGIPLQSFKLLFLISMGTTMTCLLAFVVSYLYKNGDFLKSVLGSDATIRSKLGAVLMHFDQRDLKAFKEEGDDGGESVVGNDAIIVVSEETGNSIDIDSKIVGYIISEETDKYSIDNDDANIDIAEHCPIAQPSPL</sequence>
<evidence type="ECO:0000256" key="9">
    <source>
        <dbReference type="ARBA" id="ARBA00023136"/>
    </source>
</evidence>
<evidence type="ECO:0000256" key="17">
    <source>
        <dbReference type="SAM" id="Phobius"/>
    </source>
</evidence>
<evidence type="ECO:0000256" key="4">
    <source>
        <dbReference type="ARBA" id="ARBA00022448"/>
    </source>
</evidence>
<evidence type="ECO:0000256" key="5">
    <source>
        <dbReference type="ARBA" id="ARBA00022692"/>
    </source>
</evidence>
<feature type="transmembrane region" description="Helical" evidence="17">
    <location>
        <begin position="757"/>
        <end position="779"/>
    </location>
</feature>
<keyword evidence="7 17" id="KW-1133">Transmembrane helix</keyword>
<dbReference type="SUPFAM" id="SSF53850">
    <property type="entry name" value="Periplasmic binding protein-like II"/>
    <property type="match status" value="1"/>
</dbReference>
<dbReference type="FunFam" id="3.40.190.10:FF:000103">
    <property type="entry name" value="Glutamate receptor"/>
    <property type="match status" value="1"/>
</dbReference>
<dbReference type="FunFam" id="1.10.287.70:FF:000037">
    <property type="entry name" value="Glutamate receptor"/>
    <property type="match status" value="1"/>
</dbReference>
<comment type="subunit">
    <text evidence="3">May form heteromers.</text>
</comment>
<evidence type="ECO:0000256" key="2">
    <source>
        <dbReference type="ARBA" id="ARBA00008685"/>
    </source>
</evidence>
<keyword evidence="8 15" id="KW-0406">Ion transport</keyword>
<dbReference type="Gene3D" id="3.40.190.10">
    <property type="entry name" value="Periplasmic binding protein-like II"/>
    <property type="match status" value="2"/>
</dbReference>
<evidence type="ECO:0000256" key="6">
    <source>
        <dbReference type="ARBA" id="ARBA00022729"/>
    </source>
</evidence>
<feature type="signal peptide" evidence="18">
    <location>
        <begin position="1"/>
        <end position="22"/>
    </location>
</feature>
<dbReference type="PANTHER" id="PTHR34836:SF1">
    <property type="entry name" value="OS09G0428600 PROTEIN"/>
    <property type="match status" value="1"/>
</dbReference>
<dbReference type="EMBL" id="CACSLK010013932">
    <property type="protein sequence ID" value="CAA0816140.1"/>
    <property type="molecule type" value="Genomic_DNA"/>
</dbReference>
<evidence type="ECO:0000256" key="7">
    <source>
        <dbReference type="ARBA" id="ARBA00022989"/>
    </source>
</evidence>
<keyword evidence="6 18" id="KW-0732">Signal</keyword>
<keyword evidence="12 15" id="KW-1071">Ligand-gated ion channel</keyword>
<dbReference type="Pfam" id="PF01094">
    <property type="entry name" value="ANF_receptor"/>
    <property type="match status" value="1"/>
</dbReference>
<keyword evidence="16" id="KW-1015">Disulfide bond</keyword>
<evidence type="ECO:0000256" key="14">
    <source>
        <dbReference type="ARBA" id="ARBA00049638"/>
    </source>
</evidence>
<keyword evidence="9 15" id="KW-0472">Membrane</keyword>
<feature type="chain" id="PRO_5040127940" description="Glutamate receptor" evidence="18">
    <location>
        <begin position="23"/>
        <end position="883"/>
    </location>
</feature>
<name>A0A9N7MQD7_STRHE</name>
<feature type="transmembrane region" description="Helical" evidence="17">
    <location>
        <begin position="512"/>
        <end position="530"/>
    </location>
</feature>
<reference evidence="20" key="1">
    <citation type="submission" date="2019-12" db="EMBL/GenBank/DDBJ databases">
        <authorList>
            <person name="Scholes J."/>
        </authorList>
    </citation>
    <scope>NUCLEOTIDE SEQUENCE</scope>
</reference>
<dbReference type="InterPro" id="IPR001828">
    <property type="entry name" value="ANF_lig-bd_rcpt"/>
</dbReference>
<dbReference type="CDD" id="cd13686">
    <property type="entry name" value="GluR_Plant"/>
    <property type="match status" value="1"/>
</dbReference>
<comment type="similarity">
    <text evidence="2 15">Belongs to the glutamate-gated ion channel (TC 1.A.10.1) family.</text>
</comment>
<evidence type="ECO:0000256" key="8">
    <source>
        <dbReference type="ARBA" id="ARBA00023065"/>
    </source>
</evidence>
<keyword evidence="13 15" id="KW-0407">Ion channel</keyword>
<feature type="disulfide bond" evidence="16">
    <location>
        <begin position="680"/>
        <end position="737"/>
    </location>
</feature>
<dbReference type="Gene3D" id="3.40.50.2300">
    <property type="match status" value="2"/>
</dbReference>
<dbReference type="InterPro" id="IPR015683">
    <property type="entry name" value="Ionotropic_Glu_rcpt"/>
</dbReference>
<dbReference type="AlphaFoldDB" id="A0A9N7MQD7"/>
<dbReference type="OrthoDB" id="1911081at2759"/>
<gene>
    <name evidence="20" type="ORF">SHERM_16008</name>
</gene>
<evidence type="ECO:0000256" key="1">
    <source>
        <dbReference type="ARBA" id="ARBA00004141"/>
    </source>
</evidence>
<evidence type="ECO:0000256" key="12">
    <source>
        <dbReference type="ARBA" id="ARBA00023286"/>
    </source>
</evidence>
<dbReference type="InterPro" id="IPR001320">
    <property type="entry name" value="Iontro_rcpt_C"/>
</dbReference>
<dbReference type="Proteomes" id="UP001153555">
    <property type="component" value="Unassembled WGS sequence"/>
</dbReference>
<evidence type="ECO:0000256" key="15">
    <source>
        <dbReference type="PIRNR" id="PIRNR037090"/>
    </source>
</evidence>
<evidence type="ECO:0000259" key="19">
    <source>
        <dbReference type="SMART" id="SM00079"/>
    </source>
</evidence>
<evidence type="ECO:0000256" key="11">
    <source>
        <dbReference type="ARBA" id="ARBA00023180"/>
    </source>
</evidence>
<dbReference type="PIRSF" id="PIRSF037090">
    <property type="entry name" value="Iontro_Glu-like_rcpt_pln"/>
    <property type="match status" value="1"/>
</dbReference>
<dbReference type="Pfam" id="PF00060">
    <property type="entry name" value="Lig_chan"/>
    <property type="match status" value="1"/>
</dbReference>
<protein>
    <recommendedName>
        <fullName evidence="15">Glutamate receptor</fullName>
    </recommendedName>
</protein>
<evidence type="ECO:0000256" key="18">
    <source>
        <dbReference type="SAM" id="SignalP"/>
    </source>
</evidence>
<feature type="domain" description="Ionotropic glutamate receptor C-terminal" evidence="19">
    <location>
        <begin position="379"/>
        <end position="732"/>
    </location>
</feature>
<evidence type="ECO:0000256" key="10">
    <source>
        <dbReference type="ARBA" id="ARBA00023170"/>
    </source>
</evidence>
<dbReference type="Gene3D" id="1.10.287.70">
    <property type="match status" value="1"/>
</dbReference>
<comment type="caution">
    <text evidence="20">The sequence shown here is derived from an EMBL/GenBank/DDBJ whole genome shotgun (WGS) entry which is preliminary data.</text>
</comment>
<comment type="function">
    <text evidence="14">Glutamate-gated receptor that probably acts as a non-selective cation channel. May be involved in light-signal transduction and calcium homeostasis via the regulation of calcium influx into cells.</text>
</comment>
<dbReference type="SUPFAM" id="SSF53822">
    <property type="entry name" value="Periplasmic binding protein-like I"/>
    <property type="match status" value="1"/>
</dbReference>
<dbReference type="InterPro" id="IPR028082">
    <property type="entry name" value="Peripla_BP_I"/>
</dbReference>
<dbReference type="GO" id="GO:0015276">
    <property type="term" value="F:ligand-gated monoatomic ion channel activity"/>
    <property type="evidence" value="ECO:0007669"/>
    <property type="project" value="InterPro"/>
</dbReference>
<keyword evidence="21" id="KW-1185">Reference proteome</keyword>
<evidence type="ECO:0000256" key="3">
    <source>
        <dbReference type="ARBA" id="ARBA00011095"/>
    </source>
</evidence>
<evidence type="ECO:0000313" key="20">
    <source>
        <dbReference type="EMBL" id="CAA0816140.1"/>
    </source>
</evidence>
<evidence type="ECO:0000256" key="16">
    <source>
        <dbReference type="PIRSR" id="PIRSR037090-50"/>
    </source>
</evidence>
<feature type="transmembrane region" description="Helical" evidence="17">
    <location>
        <begin position="542"/>
        <end position="560"/>
    </location>
</feature>
<keyword evidence="11" id="KW-0325">Glycoprotein</keyword>
<dbReference type="SMART" id="SM00079">
    <property type="entry name" value="PBPe"/>
    <property type="match status" value="1"/>
</dbReference>
<proteinExistence type="inferred from homology"/>
<comment type="function">
    <text evidence="15">Glutamate-gated receptor that probably acts as non-selective cation channel.</text>
</comment>
<evidence type="ECO:0000256" key="13">
    <source>
        <dbReference type="ARBA" id="ARBA00023303"/>
    </source>
</evidence>